<protein>
    <submittedName>
        <fullName evidence="1">Uncharacterized protein</fullName>
    </submittedName>
</protein>
<accession>A0A1F5SWA2</accession>
<reference evidence="1 2" key="1">
    <citation type="journal article" date="2016" name="Nat. Commun.">
        <title>Thousands of microbial genomes shed light on interconnected biogeochemical processes in an aquifer system.</title>
        <authorList>
            <person name="Anantharaman K."/>
            <person name="Brown C.T."/>
            <person name="Hug L.A."/>
            <person name="Sharon I."/>
            <person name="Castelle C.J."/>
            <person name="Probst A.J."/>
            <person name="Thomas B.C."/>
            <person name="Singh A."/>
            <person name="Wilkins M.J."/>
            <person name="Karaoz U."/>
            <person name="Brodie E.L."/>
            <person name="Williams K.H."/>
            <person name="Hubbard S.S."/>
            <person name="Banfield J.F."/>
        </authorList>
    </citation>
    <scope>NUCLEOTIDE SEQUENCE [LARGE SCALE GENOMIC DNA]</scope>
</reference>
<dbReference type="Proteomes" id="UP000179001">
    <property type="component" value="Unassembled WGS sequence"/>
</dbReference>
<gene>
    <name evidence="1" type="ORF">A2478_01065</name>
</gene>
<proteinExistence type="predicted"/>
<name>A0A1F5SWA2_9BACT</name>
<organism evidence="1 2">
    <name type="scientific">Candidatus Falkowbacteria bacterium RIFOXYC2_FULL_36_12</name>
    <dbReference type="NCBI Taxonomy" id="1798002"/>
    <lineage>
        <taxon>Bacteria</taxon>
        <taxon>Candidatus Falkowiibacteriota</taxon>
    </lineage>
</organism>
<dbReference type="EMBL" id="MFGJ01000008">
    <property type="protein sequence ID" value="OGF31015.1"/>
    <property type="molecule type" value="Genomic_DNA"/>
</dbReference>
<comment type="caution">
    <text evidence="1">The sequence shown here is derived from an EMBL/GenBank/DDBJ whole genome shotgun (WGS) entry which is preliminary data.</text>
</comment>
<dbReference type="AlphaFoldDB" id="A0A1F5SWA2"/>
<evidence type="ECO:0000313" key="1">
    <source>
        <dbReference type="EMBL" id="OGF31015.1"/>
    </source>
</evidence>
<evidence type="ECO:0000313" key="2">
    <source>
        <dbReference type="Proteomes" id="UP000179001"/>
    </source>
</evidence>
<sequence>MSLNFFDPNSITSLHADCQKAVEAFYQKIFTHIVGLDRRHYQDNIYAFTNILFKICLRRNCNLISLHRGYNYKQRKSLEIYCMKQVRRKLESKLVTDGYNLDDALRIIAGTFKLQMALYVHFGLQVEDFSLIETGPIN</sequence>
<dbReference type="STRING" id="1798002.A2478_01065"/>